<sequence length="227" mass="24602">MRHRVHRAYAGETKSPVLVRDADERLPYYEGDEPPTAPAGAVIETRTQANWDGGPPLVERVAIVEEELSLPAERRAAVEAALAAVVPVMAAWGVGPLATCTWVVGEPRALSLAAQRRGDCLRALHEVVWEVASDHGLNLGNEYGSAARAQEWERMAHADVVFPEELEDPYYAYGPSGPPVVPKGWRRRPVRELEDPFAPLLALASAGFQLLKLAGDEAVLCLPAADS</sequence>
<gene>
    <name evidence="1" type="ORF">O0S08_00260</name>
</gene>
<evidence type="ECO:0000313" key="2">
    <source>
        <dbReference type="Proteomes" id="UP001164459"/>
    </source>
</evidence>
<reference evidence="1" key="1">
    <citation type="submission" date="2022-11" db="EMBL/GenBank/DDBJ databases">
        <title>Minimal conservation of predation-associated metabolite biosynthetic gene clusters underscores biosynthetic potential of Myxococcota including descriptions for ten novel species: Archangium lansinium sp. nov., Myxococcus landrumus sp. nov., Nannocystis bai.</title>
        <authorList>
            <person name="Ahearne A."/>
            <person name="Stevens C."/>
            <person name="Dowd S."/>
        </authorList>
    </citation>
    <scope>NUCLEOTIDE SEQUENCE</scope>
    <source>
        <strain evidence="1">Fl3</strain>
    </source>
</reference>
<name>A0ABY7H664_9BACT</name>
<evidence type="ECO:0000313" key="1">
    <source>
        <dbReference type="EMBL" id="WAS94565.1"/>
    </source>
</evidence>
<accession>A0ABY7H664</accession>
<proteinExistence type="predicted"/>
<organism evidence="1 2">
    <name type="scientific">Nannocystis punicea</name>
    <dbReference type="NCBI Taxonomy" id="2995304"/>
    <lineage>
        <taxon>Bacteria</taxon>
        <taxon>Pseudomonadati</taxon>
        <taxon>Myxococcota</taxon>
        <taxon>Polyangia</taxon>
        <taxon>Nannocystales</taxon>
        <taxon>Nannocystaceae</taxon>
        <taxon>Nannocystis</taxon>
    </lineage>
</organism>
<dbReference type="Proteomes" id="UP001164459">
    <property type="component" value="Chromosome"/>
</dbReference>
<keyword evidence="2" id="KW-1185">Reference proteome</keyword>
<dbReference type="EMBL" id="CP114040">
    <property type="protein sequence ID" value="WAS94565.1"/>
    <property type="molecule type" value="Genomic_DNA"/>
</dbReference>
<dbReference type="RefSeq" id="WP_269036900.1">
    <property type="nucleotide sequence ID" value="NZ_CP114040.1"/>
</dbReference>
<protein>
    <submittedName>
        <fullName evidence="1">Uncharacterized protein</fullName>
    </submittedName>
</protein>